<dbReference type="InterPro" id="IPR001810">
    <property type="entry name" value="F-box_dom"/>
</dbReference>
<proteinExistence type="predicted"/>
<organism evidence="3 4">
    <name type="scientific">Orbilia ellipsospora</name>
    <dbReference type="NCBI Taxonomy" id="2528407"/>
    <lineage>
        <taxon>Eukaryota</taxon>
        <taxon>Fungi</taxon>
        <taxon>Dikarya</taxon>
        <taxon>Ascomycota</taxon>
        <taxon>Pezizomycotina</taxon>
        <taxon>Orbiliomycetes</taxon>
        <taxon>Orbiliales</taxon>
        <taxon>Orbiliaceae</taxon>
        <taxon>Orbilia</taxon>
    </lineage>
</organism>
<dbReference type="InterPro" id="IPR036047">
    <property type="entry name" value="F-box-like_dom_sf"/>
</dbReference>
<sequence length="456" mass="51354">MALTSLPSELLTLILTHLNLKEIFAFLQTCKALYPISHRHLWSTLHLCDRIPDEYKGPPCPPFVYNPANAIGNDGCKALARAIRESGGGKLGFGYIRGLVLEPEVFNRSTACMTDGVLKVLGDRIGADEVPVRWAKVTVWGKFLEASDDPPTGVERFLKILKKYSESKSADDFSIILDTNFVTSISAWFRPKCSIFDLIDMEKITSLDLQLDVYDEGDDFIEEGEETGEEDLGEEAHDSDESTTAVPKTTKRIPTYTGAGARPIADLTRLFTETINLRILKLNVECEEEVVFPPIIKMAPGLKPLQSAFSKLRKLEWLYLEGMIFHQSFFLTPPENTRELKVNCNISISWWKKFAKSPLVGLRKFTVFNSLLPTQPLPGQSSDDDYDSLEEIDHLLRIRDRFCEFKLGEVAVEGLKEVWVQTGFVPSDLIECIQKKSRGGVRIIEAAVTEARLWEN</sequence>
<dbReference type="Pfam" id="PF12937">
    <property type="entry name" value="F-box-like"/>
    <property type="match status" value="1"/>
</dbReference>
<evidence type="ECO:0000256" key="1">
    <source>
        <dbReference type="SAM" id="MobiDB-lite"/>
    </source>
</evidence>
<dbReference type="SMART" id="SM00256">
    <property type="entry name" value="FBOX"/>
    <property type="match status" value="1"/>
</dbReference>
<dbReference type="SUPFAM" id="SSF81383">
    <property type="entry name" value="F-box domain"/>
    <property type="match status" value="1"/>
</dbReference>
<dbReference type="Proteomes" id="UP001365542">
    <property type="component" value="Unassembled WGS sequence"/>
</dbReference>
<feature type="region of interest" description="Disordered" evidence="1">
    <location>
        <begin position="225"/>
        <end position="252"/>
    </location>
</feature>
<evidence type="ECO:0000313" key="4">
    <source>
        <dbReference type="Proteomes" id="UP001365542"/>
    </source>
</evidence>
<keyword evidence="4" id="KW-1185">Reference proteome</keyword>
<gene>
    <name evidence="3" type="ORF">TWF694_001819</name>
</gene>
<reference evidence="3 4" key="1">
    <citation type="submission" date="2019-10" db="EMBL/GenBank/DDBJ databases">
        <authorList>
            <person name="Palmer J.M."/>
        </authorList>
    </citation>
    <scope>NUCLEOTIDE SEQUENCE [LARGE SCALE GENOMIC DNA]</scope>
    <source>
        <strain evidence="3 4">TWF694</strain>
    </source>
</reference>
<dbReference type="PROSITE" id="PS50181">
    <property type="entry name" value="FBOX"/>
    <property type="match status" value="1"/>
</dbReference>
<evidence type="ECO:0000313" key="3">
    <source>
        <dbReference type="EMBL" id="KAK6535357.1"/>
    </source>
</evidence>
<comment type="caution">
    <text evidence="3">The sequence shown here is derived from an EMBL/GenBank/DDBJ whole genome shotgun (WGS) entry which is preliminary data.</text>
</comment>
<dbReference type="EMBL" id="JAVHJO010000010">
    <property type="protein sequence ID" value="KAK6535357.1"/>
    <property type="molecule type" value="Genomic_DNA"/>
</dbReference>
<feature type="domain" description="F-box" evidence="2">
    <location>
        <begin position="1"/>
        <end position="45"/>
    </location>
</feature>
<dbReference type="AlphaFoldDB" id="A0AAV9X502"/>
<protein>
    <recommendedName>
        <fullName evidence="2">F-box domain-containing protein</fullName>
    </recommendedName>
</protein>
<name>A0AAV9X502_9PEZI</name>
<evidence type="ECO:0000259" key="2">
    <source>
        <dbReference type="PROSITE" id="PS50181"/>
    </source>
</evidence>
<accession>A0AAV9X502</accession>